<feature type="chain" id="PRO_5016032155" evidence="1">
    <location>
        <begin position="26"/>
        <end position="547"/>
    </location>
</feature>
<evidence type="ECO:0000259" key="2">
    <source>
        <dbReference type="Pfam" id="PF07969"/>
    </source>
</evidence>
<dbReference type="CDD" id="cd01300">
    <property type="entry name" value="YtcJ_like"/>
    <property type="match status" value="1"/>
</dbReference>
<organism evidence="3 4">
    <name type="scientific">Putridiphycobacter roseus</name>
    <dbReference type="NCBI Taxonomy" id="2219161"/>
    <lineage>
        <taxon>Bacteria</taxon>
        <taxon>Pseudomonadati</taxon>
        <taxon>Bacteroidota</taxon>
        <taxon>Flavobacteriia</taxon>
        <taxon>Flavobacteriales</taxon>
        <taxon>Crocinitomicaceae</taxon>
        <taxon>Putridiphycobacter</taxon>
    </lineage>
</organism>
<dbReference type="InterPro" id="IPR011059">
    <property type="entry name" value="Metal-dep_hydrolase_composite"/>
</dbReference>
<dbReference type="Proteomes" id="UP000249248">
    <property type="component" value="Unassembled WGS sequence"/>
</dbReference>
<proteinExistence type="predicted"/>
<dbReference type="OrthoDB" id="9767366at2"/>
<evidence type="ECO:0000313" key="4">
    <source>
        <dbReference type="Proteomes" id="UP000249248"/>
    </source>
</evidence>
<dbReference type="PANTHER" id="PTHR22642:SF2">
    <property type="entry name" value="PROTEIN LONG AFTER FAR-RED 3"/>
    <property type="match status" value="1"/>
</dbReference>
<dbReference type="AlphaFoldDB" id="A0A2W1NQ20"/>
<name>A0A2W1NQ20_9FLAO</name>
<dbReference type="PANTHER" id="PTHR22642">
    <property type="entry name" value="IMIDAZOLONEPROPIONASE"/>
    <property type="match status" value="1"/>
</dbReference>
<protein>
    <submittedName>
        <fullName evidence="3">Amidohydrolase</fullName>
    </submittedName>
</protein>
<reference evidence="3 4" key="1">
    <citation type="submission" date="2018-06" db="EMBL/GenBank/DDBJ databases">
        <title>The draft genome sequence of Crocinitomix sp. SM1701.</title>
        <authorList>
            <person name="Zhang X."/>
        </authorList>
    </citation>
    <scope>NUCLEOTIDE SEQUENCE [LARGE SCALE GENOMIC DNA]</scope>
    <source>
        <strain evidence="3 4">SM1701</strain>
    </source>
</reference>
<gene>
    <name evidence="3" type="ORF">DNU06_10675</name>
</gene>
<dbReference type="SUPFAM" id="SSF51556">
    <property type="entry name" value="Metallo-dependent hydrolases"/>
    <property type="match status" value="1"/>
</dbReference>
<dbReference type="Gene3D" id="3.20.20.140">
    <property type="entry name" value="Metal-dependent hydrolases"/>
    <property type="match status" value="1"/>
</dbReference>
<dbReference type="EMBL" id="QKSB01000006">
    <property type="protein sequence ID" value="PZE16718.1"/>
    <property type="molecule type" value="Genomic_DNA"/>
</dbReference>
<feature type="domain" description="Amidohydrolase 3" evidence="2">
    <location>
        <begin position="81"/>
        <end position="544"/>
    </location>
</feature>
<dbReference type="InterPro" id="IPR013108">
    <property type="entry name" value="Amidohydro_3"/>
</dbReference>
<keyword evidence="3" id="KW-0378">Hydrolase</keyword>
<evidence type="ECO:0000313" key="3">
    <source>
        <dbReference type="EMBL" id="PZE16718.1"/>
    </source>
</evidence>
<dbReference type="GO" id="GO:0016810">
    <property type="term" value="F:hydrolase activity, acting on carbon-nitrogen (but not peptide) bonds"/>
    <property type="evidence" value="ECO:0007669"/>
    <property type="project" value="InterPro"/>
</dbReference>
<comment type="caution">
    <text evidence="3">The sequence shown here is derived from an EMBL/GenBank/DDBJ whole genome shotgun (WGS) entry which is preliminary data.</text>
</comment>
<dbReference type="Gene3D" id="3.10.310.70">
    <property type="match status" value="1"/>
</dbReference>
<dbReference type="InterPro" id="IPR032466">
    <property type="entry name" value="Metal_Hydrolase"/>
</dbReference>
<dbReference type="RefSeq" id="WP_111063327.1">
    <property type="nucleotide sequence ID" value="NZ_JBHUCU010000007.1"/>
</dbReference>
<dbReference type="Pfam" id="PF07969">
    <property type="entry name" value="Amidohydro_3"/>
    <property type="match status" value="1"/>
</dbReference>
<accession>A0A2W1NQ20</accession>
<dbReference type="InterPro" id="IPR033932">
    <property type="entry name" value="YtcJ-like"/>
</dbReference>
<sequence>MKNYKLTVLFVLPLLLLGCYQPDKADMIIHNAKIYTCDESFSIQQAIAIKDGKILQVGPNREILNGYDCSNIIDGALRPIYPGFYDAHCHFWGYANTLREVDLNGTKSFNEVISRIIAFQKSNPTAWITGRGWDQNLWDDKSFPTNDSLNKRFPNTPLLIRRVDGHAALANQKALELAKIDANTQVEGGEILMENQKLTGLLIDNAVTLVVDKIPTVNATEKLKYLQIAQTKLFEQGLTSINDAGVTAAERIQFIQWYQNGDLKIKDYMMLFPTPENLEYALKHGSYDSLGLHINSFKLIADGALGSRGACLLNPYSDKHNHFGSLLKNEESMSKIAEIAKNINFQLNTHCIGDSANRTLLKIYQQTIGQELDHRWKIEHAQIIDSVDMAFFQYLGVIPSVQPTHYTSDKDWIETRLGKDRLKGAYAYNTLFNQAGLIVLGTDFPIENISVLETFYAAVTRRKKDEPVNINEPKDKECLSRRAALMGITYWPAFSNFEEDKKGSLATGKDADFVILTKDIMEVPEDEILKTFIFQTYLNGEVVYNAE</sequence>
<dbReference type="PROSITE" id="PS51257">
    <property type="entry name" value="PROKAR_LIPOPROTEIN"/>
    <property type="match status" value="1"/>
</dbReference>
<keyword evidence="4" id="KW-1185">Reference proteome</keyword>
<keyword evidence="1" id="KW-0732">Signal</keyword>
<dbReference type="SUPFAM" id="SSF51338">
    <property type="entry name" value="Composite domain of metallo-dependent hydrolases"/>
    <property type="match status" value="1"/>
</dbReference>
<feature type="signal peptide" evidence="1">
    <location>
        <begin position="1"/>
        <end position="25"/>
    </location>
</feature>
<dbReference type="Gene3D" id="2.30.40.10">
    <property type="entry name" value="Urease, subunit C, domain 1"/>
    <property type="match status" value="1"/>
</dbReference>
<evidence type="ECO:0000256" key="1">
    <source>
        <dbReference type="SAM" id="SignalP"/>
    </source>
</evidence>